<feature type="compositionally biased region" description="Basic and acidic residues" evidence="1">
    <location>
        <begin position="566"/>
        <end position="593"/>
    </location>
</feature>
<keyword evidence="3" id="KW-1185">Reference proteome</keyword>
<gene>
    <name evidence="2" type="ORF">PR048_006664</name>
</gene>
<name>A0ABQ9ICT9_9NEOP</name>
<protein>
    <submittedName>
        <fullName evidence="2">Uncharacterized protein</fullName>
    </submittedName>
</protein>
<dbReference type="EMBL" id="JARBHB010000002">
    <property type="protein sequence ID" value="KAJ8894054.1"/>
    <property type="molecule type" value="Genomic_DNA"/>
</dbReference>
<feature type="region of interest" description="Disordered" evidence="1">
    <location>
        <begin position="558"/>
        <end position="593"/>
    </location>
</feature>
<organism evidence="2 3">
    <name type="scientific">Dryococelus australis</name>
    <dbReference type="NCBI Taxonomy" id="614101"/>
    <lineage>
        <taxon>Eukaryota</taxon>
        <taxon>Metazoa</taxon>
        <taxon>Ecdysozoa</taxon>
        <taxon>Arthropoda</taxon>
        <taxon>Hexapoda</taxon>
        <taxon>Insecta</taxon>
        <taxon>Pterygota</taxon>
        <taxon>Neoptera</taxon>
        <taxon>Polyneoptera</taxon>
        <taxon>Phasmatodea</taxon>
        <taxon>Verophasmatodea</taxon>
        <taxon>Anareolatae</taxon>
        <taxon>Phasmatidae</taxon>
        <taxon>Eurycanthinae</taxon>
        <taxon>Dryococelus</taxon>
    </lineage>
</organism>
<reference evidence="2 3" key="1">
    <citation type="submission" date="2023-02" db="EMBL/GenBank/DDBJ databases">
        <title>LHISI_Scaffold_Assembly.</title>
        <authorList>
            <person name="Stuart O.P."/>
            <person name="Cleave R."/>
            <person name="Magrath M.J.L."/>
            <person name="Mikheyev A.S."/>
        </authorList>
    </citation>
    <scope>NUCLEOTIDE SEQUENCE [LARGE SCALE GENOMIC DNA]</scope>
    <source>
        <strain evidence="2">Daus_M_001</strain>
        <tissue evidence="2">Leg muscle</tissue>
    </source>
</reference>
<comment type="caution">
    <text evidence="2">The sequence shown here is derived from an EMBL/GenBank/DDBJ whole genome shotgun (WGS) entry which is preliminary data.</text>
</comment>
<sequence>MRFPLAINTRLVDCLLPNKLNGPRCHVFLRDDFPTRLVRCHCEFNRRCVCNTTELQRHFYRYVRAHWDASKKSLPGRYREAPWRPTVRFTWPYPQHAALRKRDRPPKMLKRVVGENHKGKGRGILGKCTSNVPCMDLRGRQPNPSTLNNGTKHNCAPRLGRELRLLTLGNIWPAASSGTIPTYKNTGVTWPGIEPGSSWWEVSILASQPPRPLTLLQGRANRWWRGKAWSSLACRNIMCRDMVTDPYLAECSGHVEVSVLAAGHALLDELTWRIVRCRYHTECSGHVESAIIRRSCRTGRADWACRIRRTAPSTRQTADHGRPQSPRCEAQRPAHRSVRQSVAMETPGGEGSTSARRWGCCHLPGAPRSECFALPAVHFPPRKRYAHFRPHTLDDIQTCVMAIPAHRMKIKPTEPYEVEKMLAVWDGLPVLYIGGVFDELHASRTLQVWAPRGCLPLSCTSLLPRDASQPGTTRVPFQDFRISIDGGVVASALASHPGDTGSIPGGLAPGFLHVGIVLDDAACRRAFSGHSRFPRPCIPAPLHPRVSLQVMFRDDGHLRTSGAKLPETERGKGETERDSERGRGDRNRERERARQNLVCSLPGAGIAFHRKVLQGSHNGNEVLVENMYELVHLGPSYFT</sequence>
<accession>A0ABQ9ICT9</accession>
<evidence type="ECO:0000313" key="3">
    <source>
        <dbReference type="Proteomes" id="UP001159363"/>
    </source>
</evidence>
<dbReference type="Proteomes" id="UP001159363">
    <property type="component" value="Chromosome 2"/>
</dbReference>
<feature type="region of interest" description="Disordered" evidence="1">
    <location>
        <begin position="312"/>
        <end position="354"/>
    </location>
</feature>
<proteinExistence type="predicted"/>
<evidence type="ECO:0000313" key="2">
    <source>
        <dbReference type="EMBL" id="KAJ8894054.1"/>
    </source>
</evidence>
<evidence type="ECO:0000256" key="1">
    <source>
        <dbReference type="SAM" id="MobiDB-lite"/>
    </source>
</evidence>